<proteinExistence type="predicted"/>
<evidence type="ECO:0000259" key="1">
    <source>
        <dbReference type="Pfam" id="PF00098"/>
    </source>
</evidence>
<organism evidence="2 3">
    <name type="scientific">Dipteronia sinensis</name>
    <dbReference type="NCBI Taxonomy" id="43782"/>
    <lineage>
        <taxon>Eukaryota</taxon>
        <taxon>Viridiplantae</taxon>
        <taxon>Streptophyta</taxon>
        <taxon>Embryophyta</taxon>
        <taxon>Tracheophyta</taxon>
        <taxon>Spermatophyta</taxon>
        <taxon>Magnoliopsida</taxon>
        <taxon>eudicotyledons</taxon>
        <taxon>Gunneridae</taxon>
        <taxon>Pentapetalae</taxon>
        <taxon>rosids</taxon>
        <taxon>malvids</taxon>
        <taxon>Sapindales</taxon>
        <taxon>Sapindaceae</taxon>
        <taxon>Hippocastanoideae</taxon>
        <taxon>Acereae</taxon>
        <taxon>Dipteronia</taxon>
    </lineage>
</organism>
<accession>A0AAE0A5C0</accession>
<dbReference type="GO" id="GO:0003676">
    <property type="term" value="F:nucleic acid binding"/>
    <property type="evidence" value="ECO:0007669"/>
    <property type="project" value="InterPro"/>
</dbReference>
<gene>
    <name evidence="2" type="ORF">Dsin_018453</name>
</gene>
<protein>
    <recommendedName>
        <fullName evidence="1">CCHC-type domain-containing protein</fullName>
    </recommendedName>
</protein>
<dbReference type="Proteomes" id="UP001281410">
    <property type="component" value="Unassembled WGS sequence"/>
</dbReference>
<dbReference type="EMBL" id="JANJYJ010000006">
    <property type="protein sequence ID" value="KAK3204407.1"/>
    <property type="molecule type" value="Genomic_DNA"/>
</dbReference>
<evidence type="ECO:0000313" key="2">
    <source>
        <dbReference type="EMBL" id="KAK3204407.1"/>
    </source>
</evidence>
<name>A0AAE0A5C0_9ROSI</name>
<dbReference type="AlphaFoldDB" id="A0AAE0A5C0"/>
<dbReference type="InterPro" id="IPR001878">
    <property type="entry name" value="Znf_CCHC"/>
</dbReference>
<comment type="caution">
    <text evidence="2">The sequence shown here is derived from an EMBL/GenBank/DDBJ whole genome shotgun (WGS) entry which is preliminary data.</text>
</comment>
<feature type="domain" description="CCHC-type" evidence="1">
    <location>
        <begin position="41"/>
        <end position="54"/>
    </location>
</feature>
<reference evidence="2" key="1">
    <citation type="journal article" date="2023" name="Plant J.">
        <title>Genome sequences and population genomics provide insights into the demographic history, inbreeding, and mutation load of two 'living fossil' tree species of Dipteronia.</title>
        <authorList>
            <person name="Feng Y."/>
            <person name="Comes H.P."/>
            <person name="Chen J."/>
            <person name="Zhu S."/>
            <person name="Lu R."/>
            <person name="Zhang X."/>
            <person name="Li P."/>
            <person name="Qiu J."/>
            <person name="Olsen K.M."/>
            <person name="Qiu Y."/>
        </authorList>
    </citation>
    <scope>NUCLEOTIDE SEQUENCE</scope>
    <source>
        <strain evidence="2">NBL</strain>
    </source>
</reference>
<dbReference type="GO" id="GO:0008270">
    <property type="term" value="F:zinc ion binding"/>
    <property type="evidence" value="ECO:0007669"/>
    <property type="project" value="InterPro"/>
</dbReference>
<evidence type="ECO:0000313" key="3">
    <source>
        <dbReference type="Proteomes" id="UP001281410"/>
    </source>
</evidence>
<dbReference type="Pfam" id="PF00098">
    <property type="entry name" value="zf-CCHC"/>
    <property type="match status" value="1"/>
</dbReference>
<keyword evidence="3" id="KW-1185">Reference proteome</keyword>
<sequence length="111" mass="12077">MMAARTSSSTVLHQIRWFQEPWRRRGGRVRHRICWVLHQGHRCGQSEHMARDCSGGGISCSGGGRYSRGGGSYGGSKEEGYGGGGGGGNCYNCGGSGYFVLFFFLFPGFRK</sequence>